<evidence type="ECO:0000313" key="2">
    <source>
        <dbReference type="Proteomes" id="UP000011083"/>
    </source>
</evidence>
<dbReference type="RefSeq" id="XP_004341399.1">
    <property type="nucleotide sequence ID" value="XM_004341351.1"/>
</dbReference>
<evidence type="ECO:0008006" key="3">
    <source>
        <dbReference type="Google" id="ProtNLM"/>
    </source>
</evidence>
<organism evidence="1 2">
    <name type="scientific">Acanthamoeba castellanii (strain ATCC 30010 / Neff)</name>
    <dbReference type="NCBI Taxonomy" id="1257118"/>
    <lineage>
        <taxon>Eukaryota</taxon>
        <taxon>Amoebozoa</taxon>
        <taxon>Discosea</taxon>
        <taxon>Longamoebia</taxon>
        <taxon>Centramoebida</taxon>
        <taxon>Acanthamoebidae</taxon>
        <taxon>Acanthamoeba</taxon>
    </lineage>
</organism>
<name>L8H1D0_ACACF</name>
<dbReference type="AlphaFoldDB" id="L8H1D0"/>
<dbReference type="KEGG" id="acan:ACA1_264880"/>
<dbReference type="PANTHER" id="PTHR38566:SF1">
    <property type="entry name" value="CHROMOSOME UNDETERMINED SCAFFOLD_18, WHOLE GENOME SHOTGUN SEQUENCE"/>
    <property type="match status" value="1"/>
</dbReference>
<evidence type="ECO:0000313" key="1">
    <source>
        <dbReference type="EMBL" id="ELR19314.1"/>
    </source>
</evidence>
<proteinExistence type="predicted"/>
<dbReference type="OrthoDB" id="430647at2759"/>
<dbReference type="VEuPathDB" id="AmoebaDB:ACA1_264880"/>
<dbReference type="OMA" id="ITRIACD"/>
<sequence length="477" mass="53868">MSSLHEKVLTRWSKSKVSFDYRRALELVNQGPASMSAKDMLDWATSHPFLKLRRTLVPDGILPCEAHIIDISIRPPKRRGRGPRILDDDVYDAFPPLRKYVARGLCVLETKDGARGACQYQIVISAMKKFTGGPGDDDDLAEFSDEDDGADTNTLRARWQHYFTESSDHAVRLIDSSKENGDSAHMGVARVGGAIFPVLGSKLVHIIVGTADHVELYPEAEFRHAKGLARAFFETQVSGRVGEAKFREFLATMSAKHYTATFEYLDVGHQHVELFAFPRSTFRFIAFTSTSDVSLLCCDIEAGVEMAAQAGFETMKITAHDAKDQDALFQSIRQTHGTEGSVVYYLNADNKVIGMVKKKSVWYILVRAFREKMKGLRSRVVRAVESNHLDGLEKATADVKRSVRKMLRQKQEWLGFSERVKAAWEELGMRLCDWLVAQLRQRKLEPSEVGDMWPLVWNRFLRECKQSDVISLDGEAL</sequence>
<gene>
    <name evidence="1" type="ORF">ACA1_264880</name>
</gene>
<dbReference type="PANTHER" id="PTHR38566">
    <property type="entry name" value="RNA_LIG_T4_1 DOMAIN-CONTAINING PROTEIN"/>
    <property type="match status" value="1"/>
</dbReference>
<dbReference type="Proteomes" id="UP000011083">
    <property type="component" value="Unassembled WGS sequence"/>
</dbReference>
<protein>
    <recommendedName>
        <fullName evidence="3">T4 RNA ligase 1-like N-terminal domain-containing protein</fullName>
    </recommendedName>
</protein>
<keyword evidence="2" id="KW-1185">Reference proteome</keyword>
<accession>L8H1D0</accession>
<reference evidence="1 2" key="1">
    <citation type="journal article" date="2013" name="Genome Biol.">
        <title>Genome of Acanthamoeba castellanii highlights extensive lateral gene transfer and early evolution of tyrosine kinase signaling.</title>
        <authorList>
            <person name="Clarke M."/>
            <person name="Lohan A.J."/>
            <person name="Liu B."/>
            <person name="Lagkouvardos I."/>
            <person name="Roy S."/>
            <person name="Zafar N."/>
            <person name="Bertelli C."/>
            <person name="Schilde C."/>
            <person name="Kianianmomeni A."/>
            <person name="Burglin T.R."/>
            <person name="Frech C."/>
            <person name="Turcotte B."/>
            <person name="Kopec K.O."/>
            <person name="Synnott J.M."/>
            <person name="Choo C."/>
            <person name="Paponov I."/>
            <person name="Finkler A."/>
            <person name="Soon Heng Tan C."/>
            <person name="Hutchins A.P."/>
            <person name="Weinmeier T."/>
            <person name="Rattei T."/>
            <person name="Chu J.S."/>
            <person name="Gimenez G."/>
            <person name="Irimia M."/>
            <person name="Rigden D.J."/>
            <person name="Fitzpatrick D.A."/>
            <person name="Lorenzo-Morales J."/>
            <person name="Bateman A."/>
            <person name="Chiu C.H."/>
            <person name="Tang P."/>
            <person name="Hegemann P."/>
            <person name="Fromm H."/>
            <person name="Raoult D."/>
            <person name="Greub G."/>
            <person name="Miranda-Saavedra D."/>
            <person name="Chen N."/>
            <person name="Nash P."/>
            <person name="Ginger M.L."/>
            <person name="Horn M."/>
            <person name="Schaap P."/>
            <person name="Caler L."/>
            <person name="Loftus B."/>
        </authorList>
    </citation>
    <scope>NUCLEOTIDE SEQUENCE [LARGE SCALE GENOMIC DNA]</scope>
    <source>
        <strain evidence="1 2">Neff</strain>
    </source>
</reference>
<dbReference type="GeneID" id="14920091"/>
<dbReference type="EMBL" id="KB007933">
    <property type="protein sequence ID" value="ELR19314.1"/>
    <property type="molecule type" value="Genomic_DNA"/>
</dbReference>